<keyword evidence="2" id="KW-0597">Phosphoprotein</keyword>
<dbReference type="EMBL" id="BBMN01000017">
    <property type="protein sequence ID" value="GAL07567.1"/>
    <property type="molecule type" value="Genomic_DNA"/>
</dbReference>
<dbReference type="InterPro" id="IPR036641">
    <property type="entry name" value="HPT_dom_sf"/>
</dbReference>
<keyword evidence="7" id="KW-1185">Reference proteome</keyword>
<gene>
    <name evidence="5" type="ORF">ABT58_17655</name>
    <name evidence="4" type="ORF">JCM19237_1507</name>
</gene>
<name>A0A090RJ93_9GAMM</name>
<dbReference type="OrthoDB" id="6313555at2"/>
<dbReference type="RefSeq" id="WP_047875761.1">
    <property type="nucleotide sequence ID" value="NZ_BMYC01000002.1"/>
</dbReference>
<evidence type="ECO:0000313" key="7">
    <source>
        <dbReference type="Proteomes" id="UP000036426"/>
    </source>
</evidence>
<dbReference type="Proteomes" id="UP000036426">
    <property type="component" value="Unassembled WGS sequence"/>
</dbReference>
<evidence type="ECO:0000259" key="3">
    <source>
        <dbReference type="PROSITE" id="PS50894"/>
    </source>
</evidence>
<reference evidence="4 6" key="1">
    <citation type="journal article" date="2014" name="Genome Announc.">
        <title>Draft Genome Sequences of Two Vibrionaceae Species, Vibrio ponticus C121 and Photobacterium aphoticum C119, Isolated as Coral Reef Microbiota.</title>
        <authorList>
            <person name="Al-saari N."/>
            <person name="Meirelles P.M."/>
            <person name="Mino S."/>
            <person name="Suda W."/>
            <person name="Oshima K."/>
            <person name="Hattori M."/>
            <person name="Ohkuma M."/>
            <person name="Thompson F.L."/>
            <person name="Gomez-Gil B."/>
            <person name="Sawabe T."/>
            <person name="Sawabe T."/>
        </authorList>
    </citation>
    <scope>NUCLEOTIDE SEQUENCE [LARGE SCALE GENOMIC DNA]</scope>
    <source>
        <strain evidence="4 6">JCM 19237</strain>
    </source>
</reference>
<keyword evidence="1" id="KW-0902">Two-component regulatory system</keyword>
<protein>
    <submittedName>
        <fullName evidence="4">Phosphorelay protein LuxU</fullName>
    </submittedName>
</protein>
<dbReference type="EMBL" id="LDOV01000031">
    <property type="protein sequence ID" value="KLU99458.1"/>
    <property type="molecule type" value="Genomic_DNA"/>
</dbReference>
<dbReference type="AlphaFoldDB" id="A0A090RJ93"/>
<dbReference type="Pfam" id="PF01627">
    <property type="entry name" value="Hpt"/>
    <property type="match status" value="1"/>
</dbReference>
<dbReference type="GO" id="GO:0000160">
    <property type="term" value="P:phosphorelay signal transduction system"/>
    <property type="evidence" value="ECO:0007669"/>
    <property type="project" value="UniProtKB-KW"/>
</dbReference>
<dbReference type="Proteomes" id="UP000029227">
    <property type="component" value="Unassembled WGS sequence"/>
</dbReference>
<sequence>MATTINAETIKRMADEVGHDTLLLLLNVFSDELEQFFQQLSDQPSLSQVREISHSIKSSAASFGADELAMMAQECEFRVKQGQEQWMTDHLPQFRQMVEGVAMEYKRLASHDNPINCLS</sequence>
<dbReference type="eggNOG" id="COG2198">
    <property type="taxonomic scope" value="Bacteria"/>
</dbReference>
<reference evidence="5 7" key="2">
    <citation type="submission" date="2015-05" db="EMBL/GenBank/DDBJ databases">
        <title>Photobacterium galathea sp. nov.</title>
        <authorList>
            <person name="Machado H."/>
            <person name="Gram L."/>
        </authorList>
    </citation>
    <scope>NUCLEOTIDE SEQUENCE [LARGE SCALE GENOMIC DNA]</scope>
    <source>
        <strain evidence="5 7">DSM 25995</strain>
    </source>
</reference>
<proteinExistence type="predicted"/>
<feature type="domain" description="HPt" evidence="3">
    <location>
        <begin position="14"/>
        <end position="115"/>
    </location>
</feature>
<dbReference type="PATRIC" id="fig|754436.4.peg.3739"/>
<evidence type="ECO:0000313" key="5">
    <source>
        <dbReference type="EMBL" id="KLU99458.1"/>
    </source>
</evidence>
<dbReference type="InterPro" id="IPR008207">
    <property type="entry name" value="Sig_transdc_His_kin_Hpt_dom"/>
</dbReference>
<evidence type="ECO:0000313" key="4">
    <source>
        <dbReference type="EMBL" id="GAL07567.1"/>
    </source>
</evidence>
<evidence type="ECO:0000256" key="2">
    <source>
        <dbReference type="PROSITE-ProRule" id="PRU00110"/>
    </source>
</evidence>
<organism evidence="4 6">
    <name type="scientific">Photobacterium aphoticum</name>
    <dbReference type="NCBI Taxonomy" id="754436"/>
    <lineage>
        <taxon>Bacteria</taxon>
        <taxon>Pseudomonadati</taxon>
        <taxon>Pseudomonadota</taxon>
        <taxon>Gammaproteobacteria</taxon>
        <taxon>Vibrionales</taxon>
        <taxon>Vibrionaceae</taxon>
        <taxon>Photobacterium</taxon>
    </lineage>
</organism>
<feature type="modified residue" description="Phosphohistidine" evidence="2">
    <location>
        <position position="54"/>
    </location>
</feature>
<dbReference type="GO" id="GO:0004672">
    <property type="term" value="F:protein kinase activity"/>
    <property type="evidence" value="ECO:0007669"/>
    <property type="project" value="UniProtKB-ARBA"/>
</dbReference>
<evidence type="ECO:0000256" key="1">
    <source>
        <dbReference type="ARBA" id="ARBA00023012"/>
    </source>
</evidence>
<comment type="caution">
    <text evidence="4">The sequence shown here is derived from an EMBL/GenBank/DDBJ whole genome shotgun (WGS) entry which is preliminary data.</text>
</comment>
<evidence type="ECO:0000313" key="6">
    <source>
        <dbReference type="Proteomes" id="UP000029227"/>
    </source>
</evidence>
<dbReference type="Gene3D" id="1.20.120.160">
    <property type="entry name" value="HPT domain"/>
    <property type="match status" value="1"/>
</dbReference>
<dbReference type="SUPFAM" id="SSF47226">
    <property type="entry name" value="Histidine-containing phosphotransfer domain, HPT domain"/>
    <property type="match status" value="1"/>
</dbReference>
<dbReference type="STRING" id="754436.JCM19237_1507"/>
<dbReference type="PROSITE" id="PS50894">
    <property type="entry name" value="HPT"/>
    <property type="match status" value="1"/>
</dbReference>
<accession>A0A090RJ93</accession>